<evidence type="ECO:0000313" key="2">
    <source>
        <dbReference type="EMBL" id="SEK71344.1"/>
    </source>
</evidence>
<dbReference type="InterPro" id="IPR003607">
    <property type="entry name" value="HD/PDEase_dom"/>
</dbReference>
<sequence>MSTLDPEAARLRLDAALAAVADVFRGGIAAADEHNCECHWGSAEELALLKTPDVPLGPDLLRRTWFDRSWRDYPAVLRRILPELTRALVDGGTMGFWWVEVGESFARGGWRGWPAAQAAAVEEFLRAWWGLTLVRPGGHAPAYEVFVCCVEASEEMGPWVAAWEAALGNPQADASLAQAVEEWDGELWGDRLPWIGSDLGLGPELAAWLVRVGRLSMERAGALRILAIADEECGEPSLRPLPPRVAQVLSGFDTPPRLVAHLRAVHEVAAQLVAWVERECPELVFDREAVLFGAATHDIGKVWHPEELSGPGSLHEESGRRLLLGQQVPQALARFAATHGAWGSADVVVEDLLVSLADKAWKAKRVPELEDLVVAELARASGREVWEEFLRLDEELTRIGEDAGARLAYQASYPVR</sequence>
<proteinExistence type="predicted"/>
<name>A0A1H7JAD5_STRJI</name>
<feature type="domain" description="HD" evidence="1">
    <location>
        <begin position="261"/>
        <end position="359"/>
    </location>
</feature>
<dbReference type="AlphaFoldDB" id="A0A1H7JAD5"/>
<dbReference type="Pfam" id="PF01966">
    <property type="entry name" value="HD"/>
    <property type="match status" value="1"/>
</dbReference>
<dbReference type="InterPro" id="IPR006674">
    <property type="entry name" value="HD_domain"/>
</dbReference>
<dbReference type="Proteomes" id="UP000183015">
    <property type="component" value="Unassembled WGS sequence"/>
</dbReference>
<protein>
    <submittedName>
        <fullName evidence="2">HD domain-containing protein</fullName>
    </submittedName>
</protein>
<accession>A0A1H7JAD5</accession>
<evidence type="ECO:0000313" key="3">
    <source>
        <dbReference type="Proteomes" id="UP000183015"/>
    </source>
</evidence>
<dbReference type="CDD" id="cd00077">
    <property type="entry name" value="HDc"/>
    <property type="match status" value="1"/>
</dbReference>
<organism evidence="2 3">
    <name type="scientific">Streptacidiphilus jiangxiensis</name>
    <dbReference type="NCBI Taxonomy" id="235985"/>
    <lineage>
        <taxon>Bacteria</taxon>
        <taxon>Bacillati</taxon>
        <taxon>Actinomycetota</taxon>
        <taxon>Actinomycetes</taxon>
        <taxon>Kitasatosporales</taxon>
        <taxon>Streptomycetaceae</taxon>
        <taxon>Streptacidiphilus</taxon>
    </lineage>
</organism>
<reference evidence="3" key="1">
    <citation type="submission" date="2016-10" db="EMBL/GenBank/DDBJ databases">
        <authorList>
            <person name="Varghese N."/>
        </authorList>
    </citation>
    <scope>NUCLEOTIDE SEQUENCE [LARGE SCALE GENOMIC DNA]</scope>
    <source>
        <strain evidence="3">DSM 45096 / BCRC 16803 / CGMCC 4.1857 / CIP 109030 / JCM 12277 / KCTC 19219 / NBRC 100920 / 33214</strain>
    </source>
</reference>
<dbReference type="EMBL" id="FOAZ01000003">
    <property type="protein sequence ID" value="SEK71344.1"/>
    <property type="molecule type" value="Genomic_DNA"/>
</dbReference>
<dbReference type="eggNOG" id="ENOG5033GCQ">
    <property type="taxonomic scope" value="Bacteria"/>
</dbReference>
<gene>
    <name evidence="2" type="ORF">SAMN05414137_103200</name>
</gene>
<dbReference type="STRING" id="235985.SAMN05414137_103200"/>
<keyword evidence="3" id="KW-1185">Reference proteome</keyword>
<evidence type="ECO:0000259" key="1">
    <source>
        <dbReference type="Pfam" id="PF01966"/>
    </source>
</evidence>
<dbReference type="SUPFAM" id="SSF109604">
    <property type="entry name" value="HD-domain/PDEase-like"/>
    <property type="match status" value="1"/>
</dbReference>